<dbReference type="OrthoDB" id="10598740at2759"/>
<keyword evidence="3" id="KW-1185">Reference proteome</keyword>
<evidence type="ECO:0000256" key="1">
    <source>
        <dbReference type="SAM" id="SignalP"/>
    </source>
</evidence>
<dbReference type="eggNOG" id="ENOG502QXV7">
    <property type="taxonomic scope" value="Eukaryota"/>
</dbReference>
<dbReference type="AlphaFoldDB" id="Q4UD21"/>
<gene>
    <name evidence="2" type="ORF">TA02590</name>
</gene>
<evidence type="ECO:0000313" key="2">
    <source>
        <dbReference type="EMBL" id="CAI75280.1"/>
    </source>
</evidence>
<accession>Q4UD21</accession>
<feature type="signal peptide" evidence="1">
    <location>
        <begin position="1"/>
        <end position="18"/>
    </location>
</feature>
<dbReference type="OMA" id="WINCVES"/>
<sequence>MIKFVLFLLIFAKNSVYSVEESNDKSNPPTDVYEEINSQSKPLNTQALYEYFTNEIDSYFQSLSDKESKELLNKYNKYILSYVNNDKVKNSLSDKTVEFEENKEYYEDLVNKEFNQFSLPILTPIIENLLENSTSAHWYPLILTLLHKIAEHKFDTPNSKLSISIPNNTDELDDEVYSKIDVQNQEVDDEGRDLIDMYNNILDNYPDIARYVKENPDGTVSLVHLKELVRKYMQYYKSREGISLSDFDEIEIETRRILLGVILPNGDLDFEKMAPSPKPLTEEEIAEKKRLQEKLNQEKIKELIRKMDHLNEYYFYKLDNNSEPVKYFSSDINKLIPFSTSSFYKFPITISLLIFSTLLL</sequence>
<dbReference type="RefSeq" id="XP_954756.1">
    <property type="nucleotide sequence ID" value="XM_949663.1"/>
</dbReference>
<feature type="chain" id="PRO_5004244386" evidence="1">
    <location>
        <begin position="19"/>
        <end position="360"/>
    </location>
</feature>
<name>Q4UD21_THEAN</name>
<proteinExistence type="predicted"/>
<protein>
    <submittedName>
        <fullName evidence="2">Uncharacterized protein</fullName>
    </submittedName>
</protein>
<dbReference type="Proteomes" id="UP000001950">
    <property type="component" value="Chromosome 3"/>
</dbReference>
<dbReference type="EMBL" id="CR940352">
    <property type="protein sequence ID" value="CAI75280.1"/>
    <property type="molecule type" value="Genomic_DNA"/>
</dbReference>
<evidence type="ECO:0000313" key="3">
    <source>
        <dbReference type="Proteomes" id="UP000001950"/>
    </source>
</evidence>
<dbReference type="KEGG" id="tan:TA02590"/>
<dbReference type="GeneID" id="3865119"/>
<dbReference type="VEuPathDB" id="PiroplasmaDB:TA02590"/>
<keyword evidence="1" id="KW-0732">Signal</keyword>
<organism evidence="2 3">
    <name type="scientific">Theileria annulata</name>
    <dbReference type="NCBI Taxonomy" id="5874"/>
    <lineage>
        <taxon>Eukaryota</taxon>
        <taxon>Sar</taxon>
        <taxon>Alveolata</taxon>
        <taxon>Apicomplexa</taxon>
        <taxon>Aconoidasida</taxon>
        <taxon>Piroplasmida</taxon>
        <taxon>Theileriidae</taxon>
        <taxon>Theileria</taxon>
    </lineage>
</organism>
<reference evidence="2 3" key="1">
    <citation type="journal article" date="2005" name="Science">
        <title>Genome of the host-cell transforming parasite Theileria annulata compared with T. parva.</title>
        <authorList>
            <person name="Pain A."/>
            <person name="Renauld H."/>
            <person name="Berriman M."/>
            <person name="Murphy L."/>
            <person name="Yeats C.A."/>
            <person name="Weir W."/>
            <person name="Kerhornou A."/>
            <person name="Aslett M."/>
            <person name="Bishop R."/>
            <person name="Bouchier C."/>
            <person name="Cochet M."/>
            <person name="Coulson R.M.R."/>
            <person name="Cronin A."/>
            <person name="de Villiers E.P."/>
            <person name="Fraser A."/>
            <person name="Fosker N."/>
            <person name="Gardner M."/>
            <person name="Goble A."/>
            <person name="Griffiths-Jones S."/>
            <person name="Harris D.E."/>
            <person name="Katzer F."/>
            <person name="Larke N."/>
            <person name="Lord A."/>
            <person name="Maser P."/>
            <person name="McKellar S."/>
            <person name="Mooney P."/>
            <person name="Morton F."/>
            <person name="Nene V."/>
            <person name="O'Neil S."/>
            <person name="Price C."/>
            <person name="Quail M.A."/>
            <person name="Rabbinowitsch E."/>
            <person name="Rawlings N.D."/>
            <person name="Rutter S."/>
            <person name="Saunders D."/>
            <person name="Seeger K."/>
            <person name="Shah T."/>
            <person name="Squares R."/>
            <person name="Squares S."/>
            <person name="Tivey A."/>
            <person name="Walker A.R."/>
            <person name="Woodward J."/>
            <person name="Dobbelaere D.A.E."/>
            <person name="Langsley G."/>
            <person name="Rajandream M.A."/>
            <person name="McKeever D."/>
            <person name="Shiels B."/>
            <person name="Tait A."/>
            <person name="Barrell B.G."/>
            <person name="Hall N."/>
        </authorList>
    </citation>
    <scope>NUCLEOTIDE SEQUENCE [LARGE SCALE GENOMIC DNA]</scope>
    <source>
        <strain evidence="3">Ankara</strain>
    </source>
</reference>
<dbReference type="InParanoid" id="Q4UD21"/>